<dbReference type="GO" id="GO:0005739">
    <property type="term" value="C:mitochondrion"/>
    <property type="evidence" value="ECO:0007669"/>
    <property type="project" value="TreeGrafter"/>
</dbReference>
<evidence type="ECO:0000313" key="4">
    <source>
        <dbReference type="Proteomes" id="UP000019335"/>
    </source>
</evidence>
<organism evidence="3 4">
    <name type="scientific">Nannochloropsis gaditana</name>
    <dbReference type="NCBI Taxonomy" id="72520"/>
    <lineage>
        <taxon>Eukaryota</taxon>
        <taxon>Sar</taxon>
        <taxon>Stramenopiles</taxon>
        <taxon>Ochrophyta</taxon>
        <taxon>Eustigmatophyceae</taxon>
        <taxon>Eustigmatales</taxon>
        <taxon>Monodopsidaceae</taxon>
        <taxon>Nannochloropsis</taxon>
    </lineage>
</organism>
<sequence length="296" mass="32745">MRRIWPAFAKPLNAVTWESAAFACPRSLNSLRVLHRTTRRQASNLRKSSSHLAANYMWPSSASRTSGLAVPGHIQWRSMFIQTESTPNPESLKYVPGELVLDEKYGTGMYFRQGDMEVNRSPLAKKLLKIEGVMGVFLGRTFITITKSPGIIWQNLNPEIFATVMDHYAEGGVIVSDHAIVSDTTILDTDDEVVAMVKELMESRIRPAVQEDGGDIFYEGFDPESGLVSVRLAGSCSGCPSSAVTLKNGVENMLMHYIPEVKGIRQVEDDELNAVNEREAQTLEERLAKAGIPSAE</sequence>
<accession>W7UC73</accession>
<proteinExistence type="inferred from homology"/>
<dbReference type="Pfam" id="PF01106">
    <property type="entry name" value="NifU"/>
    <property type="match status" value="1"/>
</dbReference>
<dbReference type="GO" id="GO:0005506">
    <property type="term" value="F:iron ion binding"/>
    <property type="evidence" value="ECO:0007669"/>
    <property type="project" value="InterPro"/>
</dbReference>
<feature type="domain" description="Scaffold protein Nfu/NifU N-terminal" evidence="2">
    <location>
        <begin position="81"/>
        <end position="171"/>
    </location>
</feature>
<dbReference type="SUPFAM" id="SSF110836">
    <property type="entry name" value="Hypothetical protein SAV1430"/>
    <property type="match status" value="1"/>
</dbReference>
<dbReference type="Proteomes" id="UP000019335">
    <property type="component" value="Chromosome 1"/>
</dbReference>
<protein>
    <submittedName>
        <fullName evidence="3">Iron-sulfur cluster scaffold protein nfu-like protein</fullName>
    </submittedName>
</protein>
<dbReference type="InterPro" id="IPR036498">
    <property type="entry name" value="Nfu/NifU_N_sf"/>
</dbReference>
<dbReference type="GO" id="GO:0016226">
    <property type="term" value="P:iron-sulfur cluster assembly"/>
    <property type="evidence" value="ECO:0007669"/>
    <property type="project" value="InterPro"/>
</dbReference>
<name>W7UC73_9STRA</name>
<comment type="caution">
    <text evidence="3">The sequence shown here is derived from an EMBL/GenBank/DDBJ whole genome shotgun (WGS) entry which is preliminary data.</text>
</comment>
<keyword evidence="4" id="KW-1185">Reference proteome</keyword>
<comment type="similarity">
    <text evidence="1">Belongs to the NifU family.</text>
</comment>
<dbReference type="Pfam" id="PF08712">
    <property type="entry name" value="Nfu_N"/>
    <property type="match status" value="1"/>
</dbReference>
<dbReference type="Gene3D" id="3.30.1370.70">
    <property type="entry name" value="Scaffold protein Nfu/NifU, N-terminal domain"/>
    <property type="match status" value="1"/>
</dbReference>
<dbReference type="SUPFAM" id="SSF117916">
    <property type="entry name" value="Fe-S cluster assembly (FSCA) domain-like"/>
    <property type="match status" value="1"/>
</dbReference>
<dbReference type="EMBL" id="AZIL01000037">
    <property type="protein sequence ID" value="EWM30376.1"/>
    <property type="molecule type" value="Genomic_DNA"/>
</dbReference>
<dbReference type="PANTHER" id="PTHR11178">
    <property type="entry name" value="IRON-SULFUR CLUSTER SCAFFOLD PROTEIN NFU-RELATED"/>
    <property type="match status" value="1"/>
</dbReference>
<dbReference type="AlphaFoldDB" id="W7UC73"/>
<gene>
    <name evidence="3" type="ORF">Naga_100026g38</name>
</gene>
<evidence type="ECO:0000256" key="1">
    <source>
        <dbReference type="ARBA" id="ARBA00006420"/>
    </source>
</evidence>
<evidence type="ECO:0000313" key="3">
    <source>
        <dbReference type="EMBL" id="EWM30376.1"/>
    </source>
</evidence>
<dbReference type="FunFam" id="3.30.300.130:FF:000001">
    <property type="entry name" value="NFU1 iron-sulfur cluster scaffold"/>
    <property type="match status" value="1"/>
</dbReference>
<dbReference type="PANTHER" id="PTHR11178:SF1">
    <property type="entry name" value="NFU1 IRON-SULFUR CLUSTER SCAFFOLD HOMOLOG, MITOCHONDRIAL"/>
    <property type="match status" value="1"/>
</dbReference>
<dbReference type="OrthoDB" id="565552at2759"/>
<dbReference type="SMART" id="SM00932">
    <property type="entry name" value="Nfu_N"/>
    <property type="match status" value="1"/>
</dbReference>
<reference evidence="3 4" key="1">
    <citation type="journal article" date="2014" name="Mol. Plant">
        <title>Chromosome Scale Genome Assembly and Transcriptome Profiling of Nannochloropsis gaditana in Nitrogen Depletion.</title>
        <authorList>
            <person name="Corteggiani Carpinelli E."/>
            <person name="Telatin A."/>
            <person name="Vitulo N."/>
            <person name="Forcato C."/>
            <person name="D'Angelo M."/>
            <person name="Schiavon R."/>
            <person name="Vezzi A."/>
            <person name="Giacometti G.M."/>
            <person name="Morosinotto T."/>
            <person name="Valle G."/>
        </authorList>
    </citation>
    <scope>NUCLEOTIDE SEQUENCE [LARGE SCALE GENOMIC DNA]</scope>
    <source>
        <strain evidence="3 4">B-31</strain>
    </source>
</reference>
<evidence type="ECO:0000259" key="2">
    <source>
        <dbReference type="SMART" id="SM00932"/>
    </source>
</evidence>
<dbReference type="InterPro" id="IPR014824">
    <property type="entry name" value="Nfu/NifU_N"/>
</dbReference>
<dbReference type="InterPro" id="IPR034904">
    <property type="entry name" value="FSCA_dom_sf"/>
</dbReference>
<dbReference type="GO" id="GO:0051536">
    <property type="term" value="F:iron-sulfur cluster binding"/>
    <property type="evidence" value="ECO:0007669"/>
    <property type="project" value="InterPro"/>
</dbReference>
<dbReference type="Gene3D" id="3.30.300.130">
    <property type="entry name" value="Fe-S cluster assembly (FSCA)"/>
    <property type="match status" value="1"/>
</dbReference>
<dbReference type="InterPro" id="IPR001075">
    <property type="entry name" value="NIF_FeS_clus_asmbl_NifU_C"/>
</dbReference>